<proteinExistence type="predicted"/>
<comment type="caution">
    <text evidence="1">The sequence shown here is derived from an EMBL/GenBank/DDBJ whole genome shotgun (WGS) entry which is preliminary data.</text>
</comment>
<dbReference type="EMBL" id="BEXB01000013">
    <property type="protein sequence ID" value="GAY76365.1"/>
    <property type="molecule type" value="Genomic_DNA"/>
</dbReference>
<name>A0A4Y1ZBD5_9BACL</name>
<reference evidence="1 2" key="1">
    <citation type="submission" date="2017-11" db="EMBL/GenBank/DDBJ databases">
        <title>Draft Genome Sequence of Sporolactobacillus inulinus NBRC 111894 Isolated from Koso, a Japanese Sugar-Vegetable Fermented Beverage.</title>
        <authorList>
            <person name="Chiou T.Y."/>
            <person name="Oshima K."/>
            <person name="Suda W."/>
            <person name="Hattori M."/>
            <person name="Takahashi T."/>
        </authorList>
    </citation>
    <scope>NUCLEOTIDE SEQUENCE [LARGE SCALE GENOMIC DNA]</scope>
    <source>
        <strain evidence="1 2">NBRC111894</strain>
    </source>
</reference>
<dbReference type="Proteomes" id="UP000319716">
    <property type="component" value="Unassembled WGS sequence"/>
</dbReference>
<accession>A0A4Y1ZBD5</accession>
<evidence type="ECO:0000313" key="2">
    <source>
        <dbReference type="Proteomes" id="UP000319716"/>
    </source>
</evidence>
<sequence length="38" mass="4378">MKIGCFCYQAHPLPFSTNRLVDKKNRANFARSLISNHV</sequence>
<evidence type="ECO:0000313" key="1">
    <source>
        <dbReference type="EMBL" id="GAY76365.1"/>
    </source>
</evidence>
<gene>
    <name evidence="1" type="ORF">NBRC111894_1919</name>
</gene>
<protein>
    <submittedName>
        <fullName evidence="1">Uncharacterized protein</fullName>
    </submittedName>
</protein>
<organism evidence="1 2">
    <name type="scientific">Sporolactobacillus inulinus</name>
    <dbReference type="NCBI Taxonomy" id="2078"/>
    <lineage>
        <taxon>Bacteria</taxon>
        <taxon>Bacillati</taxon>
        <taxon>Bacillota</taxon>
        <taxon>Bacilli</taxon>
        <taxon>Bacillales</taxon>
        <taxon>Sporolactobacillaceae</taxon>
        <taxon>Sporolactobacillus</taxon>
    </lineage>
</organism>
<dbReference type="AlphaFoldDB" id="A0A4Y1ZBD5"/>